<keyword evidence="13 14" id="KW-0472">Membrane</keyword>
<evidence type="ECO:0000313" key="17">
    <source>
        <dbReference type="EMBL" id="KAB3530678.1"/>
    </source>
</evidence>
<keyword evidence="18" id="KW-1185">Reference proteome</keyword>
<dbReference type="CDD" id="cd06225">
    <property type="entry name" value="HAMP"/>
    <property type="match status" value="1"/>
</dbReference>
<dbReference type="Pfam" id="PF00512">
    <property type="entry name" value="HisKA"/>
    <property type="match status" value="1"/>
</dbReference>
<dbReference type="EMBL" id="WBZC01000064">
    <property type="protein sequence ID" value="KAB3530678.1"/>
    <property type="molecule type" value="Genomic_DNA"/>
</dbReference>
<evidence type="ECO:0000256" key="6">
    <source>
        <dbReference type="ARBA" id="ARBA00022679"/>
    </source>
</evidence>
<dbReference type="EC" id="2.7.13.3" evidence="3"/>
<dbReference type="SUPFAM" id="SSF158472">
    <property type="entry name" value="HAMP domain-like"/>
    <property type="match status" value="1"/>
</dbReference>
<evidence type="ECO:0000256" key="4">
    <source>
        <dbReference type="ARBA" id="ARBA00022475"/>
    </source>
</evidence>
<dbReference type="PROSITE" id="PS50885">
    <property type="entry name" value="HAMP"/>
    <property type="match status" value="1"/>
</dbReference>
<feature type="domain" description="Histidine kinase" evidence="15">
    <location>
        <begin position="264"/>
        <end position="483"/>
    </location>
</feature>
<keyword evidence="11 14" id="KW-1133">Transmembrane helix</keyword>
<evidence type="ECO:0000256" key="5">
    <source>
        <dbReference type="ARBA" id="ARBA00022553"/>
    </source>
</evidence>
<feature type="domain" description="HAMP" evidence="16">
    <location>
        <begin position="197"/>
        <end position="249"/>
    </location>
</feature>
<evidence type="ECO:0000256" key="7">
    <source>
        <dbReference type="ARBA" id="ARBA00022692"/>
    </source>
</evidence>
<dbReference type="AlphaFoldDB" id="A0A6I0F5B8"/>
<keyword evidence="4" id="KW-1003">Cell membrane</keyword>
<dbReference type="PRINTS" id="PR00344">
    <property type="entry name" value="BCTRLSENSOR"/>
</dbReference>
<feature type="transmembrane region" description="Helical" evidence="14">
    <location>
        <begin position="12"/>
        <end position="34"/>
    </location>
</feature>
<dbReference type="CDD" id="cd00075">
    <property type="entry name" value="HATPase"/>
    <property type="match status" value="1"/>
</dbReference>
<dbReference type="PROSITE" id="PS50109">
    <property type="entry name" value="HIS_KIN"/>
    <property type="match status" value="1"/>
</dbReference>
<proteinExistence type="predicted"/>
<dbReference type="InterPro" id="IPR003661">
    <property type="entry name" value="HisK_dim/P_dom"/>
</dbReference>
<evidence type="ECO:0000256" key="8">
    <source>
        <dbReference type="ARBA" id="ARBA00022741"/>
    </source>
</evidence>
<keyword evidence="6" id="KW-0808">Transferase</keyword>
<dbReference type="Gene3D" id="1.10.287.130">
    <property type="match status" value="1"/>
</dbReference>
<dbReference type="PANTHER" id="PTHR45528:SF1">
    <property type="entry name" value="SENSOR HISTIDINE KINASE CPXA"/>
    <property type="match status" value="1"/>
</dbReference>
<reference evidence="17 18" key="1">
    <citation type="submission" date="2019-10" db="EMBL/GenBank/DDBJ databases">
        <title>Alkaliphilus serpentinus sp. nov. and Alkaliphilus pronyensis sp. nov., two novel anaerobic alkaliphilic species isolated from the serpentinized-hosted hydrothermal field of the Prony Bay (New Caledonia).</title>
        <authorList>
            <person name="Postec A."/>
        </authorList>
    </citation>
    <scope>NUCLEOTIDE SEQUENCE [LARGE SCALE GENOMIC DNA]</scope>
    <source>
        <strain evidence="17 18">LacV</strain>
    </source>
</reference>
<keyword evidence="8" id="KW-0547">Nucleotide-binding</keyword>
<protein>
    <recommendedName>
        <fullName evidence="3">histidine kinase</fullName>
        <ecNumber evidence="3">2.7.13.3</ecNumber>
    </recommendedName>
</protein>
<dbReference type="InterPro" id="IPR005467">
    <property type="entry name" value="His_kinase_dom"/>
</dbReference>
<dbReference type="InterPro" id="IPR050398">
    <property type="entry name" value="HssS/ArlS-like"/>
</dbReference>
<evidence type="ECO:0000259" key="15">
    <source>
        <dbReference type="PROSITE" id="PS50109"/>
    </source>
</evidence>
<comment type="subcellular location">
    <subcellularLocation>
        <location evidence="2">Cell membrane</location>
        <topology evidence="2">Multi-pass membrane protein</topology>
    </subcellularLocation>
</comment>
<sequence>MSIRIRLILSYIGMIVIPGMLIIVLTVFSNSFFVGEDVRMLGANNPFQLQALYTLENKELWNKVNYQEVTQKEKLGDLKFIQSLDNGLEDIHAGIVWRKNGEVMYASSILDIKDLQSLLPAFKSTEKQEHISFRERKHFIYGQQDYYLQDQSENSLFFVINIERAKQRVNRWMRDFTLKVIGVLICTTSLLTFSMHRPIITSIKKLKEASKRIKEGELDYEIKPHLNDELGDLSNAFEDMRRNLKESFNVQKKYEENRKNLISNISHDLRTPIMSIKGHIEGIKDGIAGSPEKMDKYIHTIYKKACDMETLINELFLFSKLELKEVSFNLQPVDIVEYLKYCVEDLGLDIEKKGGKIQLNHHKEQLMVKVDIQQLQRVISNIIGNSIKYIGEKPLQIDVTVQDKGEVVVVEVRDNGKGISQEDLPYIFDRFYRADKSRNTSIGGSGLGLAISKQIIQKLGGTIWAESKLNEGTSIFFSLMKVEGGSNRYE</sequence>
<evidence type="ECO:0000256" key="11">
    <source>
        <dbReference type="ARBA" id="ARBA00022989"/>
    </source>
</evidence>
<dbReference type="SUPFAM" id="SSF47384">
    <property type="entry name" value="Homodimeric domain of signal transducing histidine kinase"/>
    <property type="match status" value="1"/>
</dbReference>
<evidence type="ECO:0000313" key="18">
    <source>
        <dbReference type="Proteomes" id="UP000432715"/>
    </source>
</evidence>
<dbReference type="InterPro" id="IPR003660">
    <property type="entry name" value="HAMP_dom"/>
</dbReference>
<evidence type="ECO:0000256" key="14">
    <source>
        <dbReference type="SAM" id="Phobius"/>
    </source>
</evidence>
<keyword evidence="7 14" id="KW-0812">Transmembrane</keyword>
<dbReference type="InterPro" id="IPR003594">
    <property type="entry name" value="HATPase_dom"/>
</dbReference>
<dbReference type="InterPro" id="IPR036097">
    <property type="entry name" value="HisK_dim/P_sf"/>
</dbReference>
<dbReference type="SMART" id="SM00387">
    <property type="entry name" value="HATPase_c"/>
    <property type="match status" value="1"/>
</dbReference>
<evidence type="ECO:0000256" key="12">
    <source>
        <dbReference type="ARBA" id="ARBA00023012"/>
    </source>
</evidence>
<evidence type="ECO:0000256" key="2">
    <source>
        <dbReference type="ARBA" id="ARBA00004651"/>
    </source>
</evidence>
<keyword evidence="10" id="KW-0067">ATP-binding</keyword>
<dbReference type="FunFam" id="3.30.565.10:FF:000006">
    <property type="entry name" value="Sensor histidine kinase WalK"/>
    <property type="match status" value="1"/>
</dbReference>
<dbReference type="InterPro" id="IPR036890">
    <property type="entry name" value="HATPase_C_sf"/>
</dbReference>
<dbReference type="GO" id="GO:0000155">
    <property type="term" value="F:phosphorelay sensor kinase activity"/>
    <property type="evidence" value="ECO:0007669"/>
    <property type="project" value="InterPro"/>
</dbReference>
<evidence type="ECO:0000256" key="1">
    <source>
        <dbReference type="ARBA" id="ARBA00000085"/>
    </source>
</evidence>
<dbReference type="Gene3D" id="6.10.340.10">
    <property type="match status" value="1"/>
</dbReference>
<dbReference type="InterPro" id="IPR004358">
    <property type="entry name" value="Sig_transdc_His_kin-like_C"/>
</dbReference>
<gene>
    <name evidence="17" type="ORF">F8154_13700</name>
</gene>
<dbReference type="Gene3D" id="3.30.565.10">
    <property type="entry name" value="Histidine kinase-like ATPase, C-terminal domain"/>
    <property type="match status" value="1"/>
</dbReference>
<keyword evidence="9 17" id="KW-0418">Kinase</keyword>
<organism evidence="17 18">
    <name type="scientific">Alkaliphilus pronyensis</name>
    <dbReference type="NCBI Taxonomy" id="1482732"/>
    <lineage>
        <taxon>Bacteria</taxon>
        <taxon>Bacillati</taxon>
        <taxon>Bacillota</taxon>
        <taxon>Clostridia</taxon>
        <taxon>Peptostreptococcales</taxon>
        <taxon>Natronincolaceae</taxon>
        <taxon>Alkaliphilus</taxon>
    </lineage>
</organism>
<dbReference type="PANTHER" id="PTHR45528">
    <property type="entry name" value="SENSOR HISTIDINE KINASE CPXA"/>
    <property type="match status" value="1"/>
</dbReference>
<accession>A0A6I0F5B8</accession>
<name>A0A6I0F5B8_9FIRM</name>
<dbReference type="SUPFAM" id="SSF55874">
    <property type="entry name" value="ATPase domain of HSP90 chaperone/DNA topoisomerase II/histidine kinase"/>
    <property type="match status" value="1"/>
</dbReference>
<dbReference type="CDD" id="cd00082">
    <property type="entry name" value="HisKA"/>
    <property type="match status" value="1"/>
</dbReference>
<dbReference type="GO" id="GO:0005886">
    <property type="term" value="C:plasma membrane"/>
    <property type="evidence" value="ECO:0007669"/>
    <property type="project" value="UniProtKB-SubCell"/>
</dbReference>
<evidence type="ECO:0000256" key="13">
    <source>
        <dbReference type="ARBA" id="ARBA00023136"/>
    </source>
</evidence>
<dbReference type="FunFam" id="1.10.287.130:FF:000001">
    <property type="entry name" value="Two-component sensor histidine kinase"/>
    <property type="match status" value="1"/>
</dbReference>
<dbReference type="SMART" id="SM00388">
    <property type="entry name" value="HisKA"/>
    <property type="match status" value="1"/>
</dbReference>
<evidence type="ECO:0000256" key="9">
    <source>
        <dbReference type="ARBA" id="ARBA00022777"/>
    </source>
</evidence>
<dbReference type="Pfam" id="PF02518">
    <property type="entry name" value="HATPase_c"/>
    <property type="match status" value="1"/>
</dbReference>
<evidence type="ECO:0000256" key="3">
    <source>
        <dbReference type="ARBA" id="ARBA00012438"/>
    </source>
</evidence>
<dbReference type="RefSeq" id="WP_151862184.1">
    <property type="nucleotide sequence ID" value="NZ_WBZC01000064.1"/>
</dbReference>
<comment type="catalytic activity">
    <reaction evidence="1">
        <text>ATP + protein L-histidine = ADP + protein N-phospho-L-histidine.</text>
        <dbReference type="EC" id="2.7.13.3"/>
    </reaction>
</comment>
<dbReference type="Pfam" id="PF00672">
    <property type="entry name" value="HAMP"/>
    <property type="match status" value="1"/>
</dbReference>
<keyword evidence="12" id="KW-0902">Two-component regulatory system</keyword>
<keyword evidence="5" id="KW-0597">Phosphoprotein</keyword>
<dbReference type="OrthoDB" id="335833at2"/>
<evidence type="ECO:0000256" key="10">
    <source>
        <dbReference type="ARBA" id="ARBA00022840"/>
    </source>
</evidence>
<evidence type="ECO:0000259" key="16">
    <source>
        <dbReference type="PROSITE" id="PS50885"/>
    </source>
</evidence>
<comment type="caution">
    <text evidence="17">The sequence shown here is derived from an EMBL/GenBank/DDBJ whole genome shotgun (WGS) entry which is preliminary data.</text>
</comment>
<dbReference type="GO" id="GO:0005524">
    <property type="term" value="F:ATP binding"/>
    <property type="evidence" value="ECO:0007669"/>
    <property type="project" value="UniProtKB-KW"/>
</dbReference>
<dbReference type="SMART" id="SM00304">
    <property type="entry name" value="HAMP"/>
    <property type="match status" value="1"/>
</dbReference>
<dbReference type="Proteomes" id="UP000432715">
    <property type="component" value="Unassembled WGS sequence"/>
</dbReference>